<keyword evidence="6" id="KW-0472">Membrane</keyword>
<evidence type="ECO:0000256" key="1">
    <source>
        <dbReference type="ARBA" id="ARBA00004613"/>
    </source>
</evidence>
<dbReference type="EMBL" id="MHSL01000025">
    <property type="protein sequence ID" value="OHA43380.1"/>
    <property type="molecule type" value="Genomic_DNA"/>
</dbReference>
<evidence type="ECO:0000256" key="3">
    <source>
        <dbReference type="ARBA" id="ARBA00022729"/>
    </source>
</evidence>
<keyword evidence="6" id="KW-0812">Transmembrane</keyword>
<protein>
    <recommendedName>
        <fullName evidence="9">Thrombospondin type 3 repeat superfamily protein</fullName>
    </recommendedName>
</protein>
<keyword evidence="3" id="KW-0732">Signal</keyword>
<dbReference type="Proteomes" id="UP000176355">
    <property type="component" value="Unassembled WGS sequence"/>
</dbReference>
<evidence type="ECO:0008006" key="9">
    <source>
        <dbReference type="Google" id="ProtNLM"/>
    </source>
</evidence>
<reference evidence="7 8" key="1">
    <citation type="journal article" date="2016" name="Nat. Commun.">
        <title>Thousands of microbial genomes shed light on interconnected biogeochemical processes in an aquifer system.</title>
        <authorList>
            <person name="Anantharaman K."/>
            <person name="Brown C.T."/>
            <person name="Hug L.A."/>
            <person name="Sharon I."/>
            <person name="Castelle C.J."/>
            <person name="Probst A.J."/>
            <person name="Thomas B.C."/>
            <person name="Singh A."/>
            <person name="Wilkins M.J."/>
            <person name="Karaoz U."/>
            <person name="Brodie E.L."/>
            <person name="Williams K.H."/>
            <person name="Hubbard S.S."/>
            <person name="Banfield J.F."/>
        </authorList>
    </citation>
    <scope>NUCLEOTIDE SEQUENCE [LARGE SCALE GENOMIC DNA]</scope>
</reference>
<evidence type="ECO:0000313" key="7">
    <source>
        <dbReference type="EMBL" id="OHA43380.1"/>
    </source>
</evidence>
<feature type="transmembrane region" description="Helical" evidence="6">
    <location>
        <begin position="6"/>
        <end position="26"/>
    </location>
</feature>
<evidence type="ECO:0000256" key="4">
    <source>
        <dbReference type="ARBA" id="ARBA00022837"/>
    </source>
</evidence>
<dbReference type="Pfam" id="PF18884">
    <property type="entry name" value="TSP3_bac"/>
    <property type="match status" value="2"/>
</dbReference>
<evidence type="ECO:0000256" key="2">
    <source>
        <dbReference type="ARBA" id="ARBA00022525"/>
    </source>
</evidence>
<evidence type="ECO:0000313" key="8">
    <source>
        <dbReference type="Proteomes" id="UP000176355"/>
    </source>
</evidence>
<dbReference type="AlphaFoldDB" id="A0A1G2P4W2"/>
<evidence type="ECO:0000256" key="6">
    <source>
        <dbReference type="SAM" id="Phobius"/>
    </source>
</evidence>
<comment type="subcellular location">
    <subcellularLocation>
        <location evidence="1">Secreted</location>
    </subcellularLocation>
</comment>
<comment type="caution">
    <text evidence="7">The sequence shown here is derived from an EMBL/GenBank/DDBJ whole genome shotgun (WGS) entry which is preliminary data.</text>
</comment>
<sequence>MVFPTRKIVPVFIACLVVLGGLFVLLEYKNRGKTISNDDVISVADQKLIDSIANKDSDNDGLKDWEEVLWQTAPSNPDTDGDGTPDGAEIATNRDPLKKGPDDQLNLASASTTPRAARPLTASDQFSRDLFTRYVTIKQSGSGNPADYDNYSDLVQSYLDKETTTMSAKIYGAADFKVLANETPADVHRYGNAVGALFVADQDPGLENELIILQRATENNNPAELAKLDGNIAAYKKILAGLLAAPVPKIFLPDHLALANAVSVVIAGIESMKLTFSDPLKTVASLQNYPDAAGNILPLLRSIGGGLEASGVTFAQDNAGFRFINLVKLGNTQ</sequence>
<keyword evidence="6" id="KW-1133">Transmembrane helix</keyword>
<feature type="region of interest" description="Disordered" evidence="5">
    <location>
        <begin position="72"/>
        <end position="118"/>
    </location>
</feature>
<dbReference type="STRING" id="1802333.A3G03_03380"/>
<gene>
    <name evidence="7" type="ORF">A3G03_03380</name>
</gene>
<keyword evidence="4" id="KW-0106">Calcium</keyword>
<evidence type="ECO:0000256" key="5">
    <source>
        <dbReference type="SAM" id="MobiDB-lite"/>
    </source>
</evidence>
<proteinExistence type="predicted"/>
<keyword evidence="2" id="KW-0964">Secreted</keyword>
<dbReference type="InterPro" id="IPR059100">
    <property type="entry name" value="TSP3_bac"/>
</dbReference>
<accession>A0A1G2P4W2</accession>
<name>A0A1G2P4W2_9BACT</name>
<organism evidence="7 8">
    <name type="scientific">Candidatus Taylorbacteria bacterium RIFCSPLOWO2_12_FULL_44_15c</name>
    <dbReference type="NCBI Taxonomy" id="1802333"/>
    <lineage>
        <taxon>Bacteria</taxon>
        <taxon>Candidatus Tayloriibacteriota</taxon>
    </lineage>
</organism>